<evidence type="ECO:0000313" key="7">
    <source>
        <dbReference type="EMBL" id="KAE9444691.1"/>
    </source>
</evidence>
<keyword evidence="3 6" id="KW-0812">Transmembrane</keyword>
<reference evidence="7" key="1">
    <citation type="journal article" date="2019" name="Genome Biol. Evol.">
        <title>The Rhododendron genome and chromosomal organization provide insight into shared whole-genome duplications across the heath family (Ericaceae).</title>
        <authorList>
            <person name="Soza V.L."/>
            <person name="Lindsley D."/>
            <person name="Waalkes A."/>
            <person name="Ramage E."/>
            <person name="Patwardhan R.P."/>
            <person name="Burton J.N."/>
            <person name="Adey A."/>
            <person name="Kumar A."/>
            <person name="Qiu R."/>
            <person name="Shendure J."/>
            <person name="Hall B."/>
        </authorList>
    </citation>
    <scope>NUCLEOTIDE SEQUENCE</scope>
    <source>
        <strain evidence="7">RSF 1966-606</strain>
    </source>
</reference>
<keyword evidence="4 6" id="KW-1133">Transmembrane helix</keyword>
<feature type="transmembrane region" description="Helical" evidence="6">
    <location>
        <begin position="237"/>
        <end position="256"/>
    </location>
</feature>
<evidence type="ECO:0000256" key="3">
    <source>
        <dbReference type="ARBA" id="ARBA00022692"/>
    </source>
</evidence>
<dbReference type="InterPro" id="IPR044991">
    <property type="entry name" value="TET_plant"/>
</dbReference>
<proteinExistence type="inferred from homology"/>
<evidence type="ECO:0008006" key="8">
    <source>
        <dbReference type="Google" id="ProtNLM"/>
    </source>
</evidence>
<name>A0A6A4KME9_9ERIC</name>
<sequence length="276" mass="30399">MPRVSNGFVGFINILTLLLSLAALGSAFFLYLNHASTACQRSLQEPLLIIGAALFVVSLLGLFGSCCRVTSLLYVYLFFMFLLILGLICSTVFTILVTNKGVGKAVSDRGFKEYRLGDYSNWLQTYAVNDQNWPSIKSCLVETKMCSSESLGVTNSKEAEADFYKRSLSPTQSGCCKPPTYCGFDYKNATLWTVPKTGPAVPDTDCKTWSNNQEALCYDCKSCKAGILANLKKEWRLLAVINTCILVFVILVYSVGCCALRNNTSSNYSRYKGGYA</sequence>
<dbReference type="PANTHER" id="PTHR32191">
    <property type="entry name" value="TETRASPANIN-8-RELATED"/>
    <property type="match status" value="1"/>
</dbReference>
<evidence type="ECO:0000256" key="4">
    <source>
        <dbReference type="ARBA" id="ARBA00022989"/>
    </source>
</evidence>
<feature type="transmembrane region" description="Helical" evidence="6">
    <location>
        <begin position="45"/>
        <end position="63"/>
    </location>
</feature>
<dbReference type="OrthoDB" id="672773at2759"/>
<feature type="transmembrane region" description="Helical" evidence="6">
    <location>
        <begin position="75"/>
        <end position="97"/>
    </location>
</feature>
<dbReference type="GO" id="GO:0009734">
    <property type="term" value="P:auxin-activated signaling pathway"/>
    <property type="evidence" value="ECO:0007669"/>
    <property type="project" value="InterPro"/>
</dbReference>
<feature type="transmembrane region" description="Helical" evidence="6">
    <location>
        <begin position="12"/>
        <end position="33"/>
    </location>
</feature>
<comment type="subcellular location">
    <subcellularLocation>
        <location evidence="1">Membrane</location>
        <topology evidence="1">Multi-pass membrane protein</topology>
    </subcellularLocation>
</comment>
<comment type="caution">
    <text evidence="7">The sequence shown here is derived from an EMBL/GenBank/DDBJ whole genome shotgun (WGS) entry which is preliminary data.</text>
</comment>
<dbReference type="Pfam" id="PF00335">
    <property type="entry name" value="Tetraspanin"/>
    <property type="match status" value="1"/>
</dbReference>
<keyword evidence="5 6" id="KW-0472">Membrane</keyword>
<dbReference type="InterPro" id="IPR018499">
    <property type="entry name" value="Tetraspanin/Peripherin"/>
</dbReference>
<evidence type="ECO:0000256" key="6">
    <source>
        <dbReference type="SAM" id="Phobius"/>
    </source>
</evidence>
<evidence type="ECO:0000256" key="1">
    <source>
        <dbReference type="ARBA" id="ARBA00004141"/>
    </source>
</evidence>
<accession>A0A6A4KME9</accession>
<dbReference type="AlphaFoldDB" id="A0A6A4KME9"/>
<protein>
    <recommendedName>
        <fullName evidence="8">Tetraspanin</fullName>
    </recommendedName>
</protein>
<feature type="non-terminal residue" evidence="7">
    <location>
        <position position="1"/>
    </location>
</feature>
<dbReference type="GO" id="GO:0016020">
    <property type="term" value="C:membrane"/>
    <property type="evidence" value="ECO:0007669"/>
    <property type="project" value="UniProtKB-SubCell"/>
</dbReference>
<dbReference type="EMBL" id="QEFC01006418">
    <property type="protein sequence ID" value="KAE9444691.1"/>
    <property type="molecule type" value="Genomic_DNA"/>
</dbReference>
<gene>
    <name evidence="7" type="ORF">C3L33_23411</name>
</gene>
<comment type="similarity">
    <text evidence="2">Belongs to the tetraspanin (TM4SF) family.</text>
</comment>
<organism evidence="7">
    <name type="scientific">Rhododendron williamsianum</name>
    <dbReference type="NCBI Taxonomy" id="262921"/>
    <lineage>
        <taxon>Eukaryota</taxon>
        <taxon>Viridiplantae</taxon>
        <taxon>Streptophyta</taxon>
        <taxon>Embryophyta</taxon>
        <taxon>Tracheophyta</taxon>
        <taxon>Spermatophyta</taxon>
        <taxon>Magnoliopsida</taxon>
        <taxon>eudicotyledons</taxon>
        <taxon>Gunneridae</taxon>
        <taxon>Pentapetalae</taxon>
        <taxon>asterids</taxon>
        <taxon>Ericales</taxon>
        <taxon>Ericaceae</taxon>
        <taxon>Ericoideae</taxon>
        <taxon>Rhodoreae</taxon>
        <taxon>Rhododendron</taxon>
    </lineage>
</organism>
<evidence type="ECO:0000256" key="5">
    <source>
        <dbReference type="ARBA" id="ARBA00023136"/>
    </source>
</evidence>
<evidence type="ECO:0000256" key="2">
    <source>
        <dbReference type="ARBA" id="ARBA00006840"/>
    </source>
</evidence>